<dbReference type="Proteomes" id="UP000321479">
    <property type="component" value="Chromosome"/>
</dbReference>
<dbReference type="KEGG" id="mgin:FRZ54_22140"/>
<name>A0A5B8V257_9SPHI</name>
<dbReference type="InterPro" id="IPR050595">
    <property type="entry name" value="Bact_response_regulator"/>
</dbReference>
<dbReference type="SUPFAM" id="SSF52172">
    <property type="entry name" value="CheY-like"/>
    <property type="match status" value="1"/>
</dbReference>
<dbReference type="EMBL" id="CP042436">
    <property type="protein sequence ID" value="QEC65155.1"/>
    <property type="molecule type" value="Genomic_DNA"/>
</dbReference>
<dbReference type="PANTHER" id="PTHR44591:SF3">
    <property type="entry name" value="RESPONSE REGULATORY DOMAIN-CONTAINING PROTEIN"/>
    <property type="match status" value="1"/>
</dbReference>
<evidence type="ECO:0000313" key="4">
    <source>
        <dbReference type="EMBL" id="QEC65155.1"/>
    </source>
</evidence>
<dbReference type="Gene3D" id="3.40.50.2300">
    <property type="match status" value="1"/>
</dbReference>
<dbReference type="OrthoDB" id="710898at2"/>
<protein>
    <submittedName>
        <fullName evidence="4">Response regulator</fullName>
    </submittedName>
</protein>
<dbReference type="AlphaFoldDB" id="A0A5B8V257"/>
<proteinExistence type="predicted"/>
<evidence type="ECO:0000259" key="3">
    <source>
        <dbReference type="PROSITE" id="PS50110"/>
    </source>
</evidence>
<sequence length="122" mass="13616">MKVLIIEDDEDTREALGYIAAEQGCRVYYGDGDITLSRIKKISPDLLILDDWVNNYQGTSICDLVKLNSATKHVQVMLISTRPNIEEIAKGCKCDAYLSKPFNLDELQHILYSLAHCAPGLA</sequence>
<evidence type="ECO:0000256" key="1">
    <source>
        <dbReference type="ARBA" id="ARBA00022553"/>
    </source>
</evidence>
<accession>A0A5B8V257</accession>
<evidence type="ECO:0000256" key="2">
    <source>
        <dbReference type="PROSITE-ProRule" id="PRU00169"/>
    </source>
</evidence>
<dbReference type="InterPro" id="IPR011006">
    <property type="entry name" value="CheY-like_superfamily"/>
</dbReference>
<dbReference type="RefSeq" id="WP_147033986.1">
    <property type="nucleotide sequence ID" value="NZ_CP042436.1"/>
</dbReference>
<dbReference type="GO" id="GO:0000160">
    <property type="term" value="P:phosphorelay signal transduction system"/>
    <property type="evidence" value="ECO:0007669"/>
    <property type="project" value="InterPro"/>
</dbReference>
<feature type="domain" description="Response regulatory" evidence="3">
    <location>
        <begin position="2"/>
        <end position="115"/>
    </location>
</feature>
<dbReference type="InterPro" id="IPR001789">
    <property type="entry name" value="Sig_transdc_resp-reg_receiver"/>
</dbReference>
<gene>
    <name evidence="4" type="ORF">FRZ54_22140</name>
</gene>
<dbReference type="PROSITE" id="PS50110">
    <property type="entry name" value="RESPONSE_REGULATORY"/>
    <property type="match status" value="1"/>
</dbReference>
<organism evidence="4 5">
    <name type="scientific">Mucilaginibacter ginsenosidivorans</name>
    <dbReference type="NCBI Taxonomy" id="398053"/>
    <lineage>
        <taxon>Bacteria</taxon>
        <taxon>Pseudomonadati</taxon>
        <taxon>Bacteroidota</taxon>
        <taxon>Sphingobacteriia</taxon>
        <taxon>Sphingobacteriales</taxon>
        <taxon>Sphingobacteriaceae</taxon>
        <taxon>Mucilaginibacter</taxon>
    </lineage>
</organism>
<evidence type="ECO:0000313" key="5">
    <source>
        <dbReference type="Proteomes" id="UP000321479"/>
    </source>
</evidence>
<dbReference type="SMART" id="SM00448">
    <property type="entry name" value="REC"/>
    <property type="match status" value="1"/>
</dbReference>
<dbReference type="Pfam" id="PF00072">
    <property type="entry name" value="Response_reg"/>
    <property type="match status" value="1"/>
</dbReference>
<dbReference type="CDD" id="cd00156">
    <property type="entry name" value="REC"/>
    <property type="match status" value="1"/>
</dbReference>
<keyword evidence="5" id="KW-1185">Reference proteome</keyword>
<feature type="modified residue" description="4-aspartylphosphate" evidence="2">
    <location>
        <position position="50"/>
    </location>
</feature>
<keyword evidence="1 2" id="KW-0597">Phosphoprotein</keyword>
<reference evidence="4 5" key="1">
    <citation type="journal article" date="2017" name="Curr. Microbiol.">
        <title>Mucilaginibacter ginsenosidivorans sp. nov., Isolated from Soil of Ginseng Field.</title>
        <authorList>
            <person name="Kim M.M."/>
            <person name="Siddiqi M.Z."/>
            <person name="Im W.T."/>
        </authorList>
    </citation>
    <scope>NUCLEOTIDE SEQUENCE [LARGE SCALE GENOMIC DNA]</scope>
    <source>
        <strain evidence="4 5">Gsoil 3017</strain>
    </source>
</reference>
<dbReference type="PANTHER" id="PTHR44591">
    <property type="entry name" value="STRESS RESPONSE REGULATOR PROTEIN 1"/>
    <property type="match status" value="1"/>
</dbReference>